<protein>
    <recommendedName>
        <fullName evidence="3">BTB domain-containing protein</fullName>
    </recommendedName>
</protein>
<dbReference type="EMBL" id="PQFF01000252">
    <property type="protein sequence ID" value="RHZ70087.1"/>
    <property type="molecule type" value="Genomic_DNA"/>
</dbReference>
<proteinExistence type="predicted"/>
<dbReference type="OrthoDB" id="2445405at2759"/>
<sequence>MSNISVKYIYGETISLEKLENSIIFDLLISSNELDLDELVEHLQTQLVTTKNALWLKLNFAQVYQTCYQVKNFVALSGVCDVLHTPELFFAV</sequence>
<reference evidence="1 2" key="1">
    <citation type="submission" date="2018-08" db="EMBL/GenBank/DDBJ databases">
        <title>Genome and evolution of the arbuscular mycorrhizal fungus Diversispora epigaea (formerly Glomus versiforme) and its bacterial endosymbionts.</title>
        <authorList>
            <person name="Sun X."/>
            <person name="Fei Z."/>
            <person name="Harrison M."/>
        </authorList>
    </citation>
    <scope>NUCLEOTIDE SEQUENCE [LARGE SCALE GENOMIC DNA]</scope>
    <source>
        <strain evidence="1 2">IT104</strain>
    </source>
</reference>
<evidence type="ECO:0000313" key="1">
    <source>
        <dbReference type="EMBL" id="RHZ70087.1"/>
    </source>
</evidence>
<name>A0A397I561_9GLOM</name>
<comment type="caution">
    <text evidence="1">The sequence shown here is derived from an EMBL/GenBank/DDBJ whole genome shotgun (WGS) entry which is preliminary data.</text>
</comment>
<dbReference type="AlphaFoldDB" id="A0A397I561"/>
<accession>A0A397I561</accession>
<organism evidence="1 2">
    <name type="scientific">Diversispora epigaea</name>
    <dbReference type="NCBI Taxonomy" id="1348612"/>
    <lineage>
        <taxon>Eukaryota</taxon>
        <taxon>Fungi</taxon>
        <taxon>Fungi incertae sedis</taxon>
        <taxon>Mucoromycota</taxon>
        <taxon>Glomeromycotina</taxon>
        <taxon>Glomeromycetes</taxon>
        <taxon>Diversisporales</taxon>
        <taxon>Diversisporaceae</taxon>
        <taxon>Diversispora</taxon>
    </lineage>
</organism>
<gene>
    <name evidence="1" type="ORF">Glove_275g84</name>
</gene>
<dbReference type="Proteomes" id="UP000266861">
    <property type="component" value="Unassembled WGS sequence"/>
</dbReference>
<evidence type="ECO:0000313" key="2">
    <source>
        <dbReference type="Proteomes" id="UP000266861"/>
    </source>
</evidence>
<keyword evidence="2" id="KW-1185">Reference proteome</keyword>
<evidence type="ECO:0008006" key="3">
    <source>
        <dbReference type="Google" id="ProtNLM"/>
    </source>
</evidence>